<protein>
    <submittedName>
        <fullName evidence="2">Uncharacterized protein</fullName>
    </submittedName>
</protein>
<reference evidence="2 3" key="2">
    <citation type="submission" date="2017-10" db="EMBL/GenBank/DDBJ databases">
        <title>Extensive intraspecific genome diversity in a model arbuscular mycorrhizal fungus.</title>
        <authorList>
            <person name="Chen E.C.H."/>
            <person name="Morin E."/>
            <person name="Baudet D."/>
            <person name="Noel J."/>
            <person name="Ndikumana S."/>
            <person name="Charron P."/>
            <person name="St-Onge C."/>
            <person name="Giorgi J."/>
            <person name="Grigoriev I.V."/>
            <person name="Roux C."/>
            <person name="Martin F.M."/>
            <person name="Corradi N."/>
        </authorList>
    </citation>
    <scope>NUCLEOTIDE SEQUENCE [LARGE SCALE GENOMIC DNA]</scope>
    <source>
        <strain evidence="2 3">C2</strain>
    </source>
</reference>
<comment type="caution">
    <text evidence="2">The sequence shown here is derived from an EMBL/GenBank/DDBJ whole genome shotgun (WGS) entry which is preliminary data.</text>
</comment>
<evidence type="ECO:0000313" key="3">
    <source>
        <dbReference type="Proteomes" id="UP000233469"/>
    </source>
</evidence>
<name>A0A2N1M5Q4_9GLOM</name>
<evidence type="ECO:0000256" key="1">
    <source>
        <dbReference type="SAM" id="MobiDB-lite"/>
    </source>
</evidence>
<evidence type="ECO:0000313" key="2">
    <source>
        <dbReference type="EMBL" id="PKK56974.1"/>
    </source>
</evidence>
<accession>A0A2N1M5Q4</accession>
<reference evidence="2 3" key="1">
    <citation type="submission" date="2016-04" db="EMBL/GenBank/DDBJ databases">
        <title>Genome analyses suggest a sexual origin of heterokaryosis in a supposedly ancient asexual fungus.</title>
        <authorList>
            <person name="Ropars J."/>
            <person name="Sedzielewska K."/>
            <person name="Noel J."/>
            <person name="Charron P."/>
            <person name="Farinelli L."/>
            <person name="Marton T."/>
            <person name="Kruger M."/>
            <person name="Pelin A."/>
            <person name="Brachmann A."/>
            <person name="Corradi N."/>
        </authorList>
    </citation>
    <scope>NUCLEOTIDE SEQUENCE [LARGE SCALE GENOMIC DNA]</scope>
    <source>
        <strain evidence="2 3">C2</strain>
    </source>
</reference>
<organism evidence="2 3">
    <name type="scientific">Rhizophagus irregularis</name>
    <dbReference type="NCBI Taxonomy" id="588596"/>
    <lineage>
        <taxon>Eukaryota</taxon>
        <taxon>Fungi</taxon>
        <taxon>Fungi incertae sedis</taxon>
        <taxon>Mucoromycota</taxon>
        <taxon>Glomeromycotina</taxon>
        <taxon>Glomeromycetes</taxon>
        <taxon>Glomerales</taxon>
        <taxon>Glomeraceae</taxon>
        <taxon>Rhizophagus</taxon>
    </lineage>
</organism>
<dbReference type="AlphaFoldDB" id="A0A2N1M5Q4"/>
<dbReference type="Proteomes" id="UP000233469">
    <property type="component" value="Unassembled WGS sequence"/>
</dbReference>
<dbReference type="EMBL" id="LLXL01004903">
    <property type="protein sequence ID" value="PKK56974.1"/>
    <property type="molecule type" value="Genomic_DNA"/>
</dbReference>
<proteinExistence type="predicted"/>
<feature type="compositionally biased region" description="Basic and acidic residues" evidence="1">
    <location>
        <begin position="63"/>
        <end position="72"/>
    </location>
</feature>
<feature type="region of interest" description="Disordered" evidence="1">
    <location>
        <begin position="1"/>
        <end position="25"/>
    </location>
</feature>
<feature type="region of interest" description="Disordered" evidence="1">
    <location>
        <begin position="63"/>
        <end position="93"/>
    </location>
</feature>
<gene>
    <name evidence="2" type="ORF">RhiirC2_798922</name>
</gene>
<sequence>MKIDNDNFMGPKSFDSRRRSRSIKAKGEDCIAAVDASGDAARSGSGGKISTDFPLSAELEGKCWESSRKEPEAGAEGDALVSTGMEDEVEALS</sequence>